<name>A0AAW1KDQ6_SAPOF</name>
<evidence type="ECO:0000313" key="4">
    <source>
        <dbReference type="Proteomes" id="UP001443914"/>
    </source>
</evidence>
<dbReference type="InterPro" id="IPR017451">
    <property type="entry name" value="F-box-assoc_interact_dom"/>
</dbReference>
<dbReference type="InterPro" id="IPR001810">
    <property type="entry name" value="F-box_dom"/>
</dbReference>
<gene>
    <name evidence="3" type="ORF">RND81_06G210000</name>
</gene>
<organism evidence="3 4">
    <name type="scientific">Saponaria officinalis</name>
    <name type="common">Common soapwort</name>
    <name type="synonym">Lychnis saponaria</name>
    <dbReference type="NCBI Taxonomy" id="3572"/>
    <lineage>
        <taxon>Eukaryota</taxon>
        <taxon>Viridiplantae</taxon>
        <taxon>Streptophyta</taxon>
        <taxon>Embryophyta</taxon>
        <taxon>Tracheophyta</taxon>
        <taxon>Spermatophyta</taxon>
        <taxon>Magnoliopsida</taxon>
        <taxon>eudicotyledons</taxon>
        <taxon>Gunneridae</taxon>
        <taxon>Pentapetalae</taxon>
        <taxon>Caryophyllales</taxon>
        <taxon>Caryophyllaceae</taxon>
        <taxon>Caryophylleae</taxon>
        <taxon>Saponaria</taxon>
    </lineage>
</organism>
<dbReference type="InterPro" id="IPR036047">
    <property type="entry name" value="F-box-like_dom_sf"/>
</dbReference>
<evidence type="ECO:0000259" key="1">
    <source>
        <dbReference type="Pfam" id="PF00646"/>
    </source>
</evidence>
<keyword evidence="4" id="KW-1185">Reference proteome</keyword>
<feature type="domain" description="F-box" evidence="1">
    <location>
        <begin position="32"/>
        <end position="65"/>
    </location>
</feature>
<dbReference type="EMBL" id="JBDFQZ010000006">
    <property type="protein sequence ID" value="KAK9716081.1"/>
    <property type="molecule type" value="Genomic_DNA"/>
</dbReference>
<sequence length="407" mass="47014">MMNTLLLQKISHYYRSVLGRLPSSTATLDDDVIFFKILPKLPTKSLIRFKCVSKSFNSAISSPELIDLHLRHHYPSSSEHLITLAGDHRINCYNLHHPLPLSTPISTFTWSHPSSISVIGSSNGLLSVIVSKHGERNNNNNNNNHICFLNPTICVLHRQIRIPIPKYIVFGVGFGFDRQTLDHKLVIVYDDFFVKTQVTMVYSLNTKSWRKIQTQLYSDSIILKHIGVVINHNLVHWITWAPLLNKYKIGCFNLSINNWTYNLLLPGYYYDPTHKFYLLLGMGGLDGRLISYFWDQNKKQYDVWVMKEYRVQDSWFRLLTMPILSECDLMVPVFSRGGLDEILFAQRRSDKLRWYNTRDGKMSDAIVHGDPCLPNGKAYMCCPNHVDLPRGRRFRGIVNLGDCCCLM</sequence>
<evidence type="ECO:0008006" key="5">
    <source>
        <dbReference type="Google" id="ProtNLM"/>
    </source>
</evidence>
<comment type="caution">
    <text evidence="3">The sequence shown here is derived from an EMBL/GenBank/DDBJ whole genome shotgun (WGS) entry which is preliminary data.</text>
</comment>
<feature type="domain" description="F-box associated beta-propeller type 1" evidence="2">
    <location>
        <begin position="132"/>
        <end position="327"/>
    </location>
</feature>
<dbReference type="Proteomes" id="UP001443914">
    <property type="component" value="Unassembled WGS sequence"/>
</dbReference>
<protein>
    <recommendedName>
        <fullName evidence="5">F-box domain-containing protein</fullName>
    </recommendedName>
</protein>
<dbReference type="PANTHER" id="PTHR31672">
    <property type="entry name" value="BNACNNG10540D PROTEIN"/>
    <property type="match status" value="1"/>
</dbReference>
<evidence type="ECO:0000313" key="3">
    <source>
        <dbReference type="EMBL" id="KAK9716081.1"/>
    </source>
</evidence>
<accession>A0AAW1KDQ6</accession>
<dbReference type="Pfam" id="PF07734">
    <property type="entry name" value="FBA_1"/>
    <property type="match status" value="1"/>
</dbReference>
<reference evidence="3" key="1">
    <citation type="submission" date="2024-03" db="EMBL/GenBank/DDBJ databases">
        <title>WGS assembly of Saponaria officinalis var. Norfolk2.</title>
        <authorList>
            <person name="Jenkins J."/>
            <person name="Shu S."/>
            <person name="Grimwood J."/>
            <person name="Barry K."/>
            <person name="Goodstein D."/>
            <person name="Schmutz J."/>
            <person name="Leebens-Mack J."/>
            <person name="Osbourn A."/>
        </authorList>
    </citation>
    <scope>NUCLEOTIDE SEQUENCE [LARGE SCALE GENOMIC DNA]</scope>
    <source>
        <strain evidence="3">JIC</strain>
    </source>
</reference>
<evidence type="ECO:0000259" key="2">
    <source>
        <dbReference type="Pfam" id="PF07734"/>
    </source>
</evidence>
<dbReference type="AlphaFoldDB" id="A0AAW1KDQ6"/>
<dbReference type="InterPro" id="IPR050796">
    <property type="entry name" value="SCF_F-box_component"/>
</dbReference>
<dbReference type="Pfam" id="PF00646">
    <property type="entry name" value="F-box"/>
    <property type="match status" value="1"/>
</dbReference>
<proteinExistence type="predicted"/>
<dbReference type="PANTHER" id="PTHR31672:SF13">
    <property type="entry name" value="F-BOX PROTEIN CPR30-LIKE"/>
    <property type="match status" value="1"/>
</dbReference>
<dbReference type="SUPFAM" id="SSF81383">
    <property type="entry name" value="F-box domain"/>
    <property type="match status" value="1"/>
</dbReference>
<dbReference type="InterPro" id="IPR006527">
    <property type="entry name" value="F-box-assoc_dom_typ1"/>
</dbReference>
<dbReference type="NCBIfam" id="TIGR01640">
    <property type="entry name" value="F_box_assoc_1"/>
    <property type="match status" value="1"/>
</dbReference>